<gene>
    <name evidence="1" type="ordered locus">ECH_0094</name>
</gene>
<name>Q2GI10_EHRCR</name>
<organism evidence="1 2">
    <name type="scientific">Ehrlichia chaffeensis (strain ATCC CRL-10679 / Arkansas)</name>
    <dbReference type="NCBI Taxonomy" id="205920"/>
    <lineage>
        <taxon>Bacteria</taxon>
        <taxon>Pseudomonadati</taxon>
        <taxon>Pseudomonadota</taxon>
        <taxon>Alphaproteobacteria</taxon>
        <taxon>Rickettsiales</taxon>
        <taxon>Anaplasmataceae</taxon>
        <taxon>Ehrlichia</taxon>
    </lineage>
</organism>
<sequence length="46" mass="5584">MYGDIVSKISLVYKVFYIEKDNSIMFNAFICLRGHLYLYYKKYNAF</sequence>
<dbReference type="AlphaFoldDB" id="Q2GI10"/>
<dbReference type="Proteomes" id="UP000008320">
    <property type="component" value="Chromosome"/>
</dbReference>
<dbReference type="EMBL" id="CP000236">
    <property type="protein sequence ID" value="ABD45392.1"/>
    <property type="molecule type" value="Genomic_DNA"/>
</dbReference>
<accession>Q2GI10</accession>
<dbReference type="HOGENOM" id="CLU_3183125_0_0_5"/>
<reference evidence="1 2" key="1">
    <citation type="journal article" date="2006" name="PLoS Genet.">
        <title>Comparative genomics of emerging human ehrlichiosis agents.</title>
        <authorList>
            <person name="Dunning Hotopp J.C."/>
            <person name="Lin M."/>
            <person name="Madupu R."/>
            <person name="Crabtree J."/>
            <person name="Angiuoli S.V."/>
            <person name="Eisen J.A."/>
            <person name="Seshadri R."/>
            <person name="Ren Q."/>
            <person name="Wu M."/>
            <person name="Utterback T.R."/>
            <person name="Smith S."/>
            <person name="Lewis M."/>
            <person name="Khouri H."/>
            <person name="Zhang C."/>
            <person name="Niu H."/>
            <person name="Lin Q."/>
            <person name="Ohashi N."/>
            <person name="Zhi N."/>
            <person name="Nelson W."/>
            <person name="Brinkac L.M."/>
            <person name="Dodson R.J."/>
            <person name="Rosovitz M.J."/>
            <person name="Sundaram J."/>
            <person name="Daugherty S.C."/>
            <person name="Davidsen T."/>
            <person name="Durkin A.S."/>
            <person name="Gwinn M."/>
            <person name="Haft D.H."/>
            <person name="Selengut J.D."/>
            <person name="Sullivan S.A."/>
            <person name="Zafar N."/>
            <person name="Zhou L."/>
            <person name="Benahmed F."/>
            <person name="Forberger H."/>
            <person name="Halpin R."/>
            <person name="Mulligan S."/>
            <person name="Robinson J."/>
            <person name="White O."/>
            <person name="Rikihisa Y."/>
            <person name="Tettelin H."/>
        </authorList>
    </citation>
    <scope>NUCLEOTIDE SEQUENCE [LARGE SCALE GENOMIC DNA]</scope>
    <source>
        <strain evidence="2">ATCC CRL-10679 / Arkansas</strain>
    </source>
</reference>
<evidence type="ECO:0000313" key="1">
    <source>
        <dbReference type="EMBL" id="ABD45392.1"/>
    </source>
</evidence>
<proteinExistence type="predicted"/>
<dbReference type="STRING" id="205920.ECH_0094"/>
<keyword evidence="2" id="KW-1185">Reference proteome</keyword>
<dbReference type="KEGG" id="ech:ECH_0094"/>
<evidence type="ECO:0000313" key="2">
    <source>
        <dbReference type="Proteomes" id="UP000008320"/>
    </source>
</evidence>
<protein>
    <submittedName>
        <fullName evidence="1">Uncharacterized protein</fullName>
    </submittedName>
</protein>